<reference evidence="1" key="1">
    <citation type="journal article" date="2020" name="Fungal Divers.">
        <title>Resolving the Mortierellaceae phylogeny through synthesis of multi-gene phylogenetics and phylogenomics.</title>
        <authorList>
            <person name="Vandepol N."/>
            <person name="Liber J."/>
            <person name="Desiro A."/>
            <person name="Na H."/>
            <person name="Kennedy M."/>
            <person name="Barry K."/>
            <person name="Grigoriev I.V."/>
            <person name="Miller A.N."/>
            <person name="O'Donnell K."/>
            <person name="Stajich J.E."/>
            <person name="Bonito G."/>
        </authorList>
    </citation>
    <scope>NUCLEOTIDE SEQUENCE</scope>
    <source>
        <strain evidence="1">NVP60</strain>
    </source>
</reference>
<comment type="caution">
    <text evidence="1">The sequence shown here is derived from an EMBL/GenBank/DDBJ whole genome shotgun (WGS) entry which is preliminary data.</text>
</comment>
<protein>
    <submittedName>
        <fullName evidence="1">Uncharacterized protein</fullName>
    </submittedName>
</protein>
<sequence>MASIDIPSYLQPCLAATKDSSTVYLVGTPMSPGSALNVNIVSIGDINAPVVKKRFSAANSSIWPPHIPKVCSSYVGNILAEEYSLHIQQVGLNSSWDTIFYAANETFRATLSFQGRSFSKQSFSYIGQAGPMAWVLAVSYNTDNVIPYSSWTNIPTFGDFTTTDPLLTVGTYTVSPAPPGPGSLIVFDKAGTAMIFPTLSVATIPTTDTWTTLLAPQSVNMNGIKLTAAALYANMGSGAYILDRADNGSVLTYYIDPTISNDLKRISTPNGNTPRFTSIMTATSA</sequence>
<dbReference type="EMBL" id="JAAAIN010002791">
    <property type="protein sequence ID" value="KAG0290038.1"/>
    <property type="molecule type" value="Genomic_DNA"/>
</dbReference>
<proteinExistence type="predicted"/>
<gene>
    <name evidence="1" type="ORF">BGZ97_006288</name>
</gene>
<evidence type="ECO:0000313" key="2">
    <source>
        <dbReference type="Proteomes" id="UP000823405"/>
    </source>
</evidence>
<name>A0A9P6QTG2_9FUNG</name>
<dbReference type="AlphaFoldDB" id="A0A9P6QTG2"/>
<dbReference type="OrthoDB" id="10558707at2759"/>
<accession>A0A9P6QTG2</accession>
<feature type="non-terminal residue" evidence="1">
    <location>
        <position position="1"/>
    </location>
</feature>
<keyword evidence="2" id="KW-1185">Reference proteome</keyword>
<dbReference type="Proteomes" id="UP000823405">
    <property type="component" value="Unassembled WGS sequence"/>
</dbReference>
<evidence type="ECO:0000313" key="1">
    <source>
        <dbReference type="EMBL" id="KAG0290038.1"/>
    </source>
</evidence>
<organism evidence="1 2">
    <name type="scientific">Linnemannia gamsii</name>
    <dbReference type="NCBI Taxonomy" id="64522"/>
    <lineage>
        <taxon>Eukaryota</taxon>
        <taxon>Fungi</taxon>
        <taxon>Fungi incertae sedis</taxon>
        <taxon>Mucoromycota</taxon>
        <taxon>Mortierellomycotina</taxon>
        <taxon>Mortierellomycetes</taxon>
        <taxon>Mortierellales</taxon>
        <taxon>Mortierellaceae</taxon>
        <taxon>Linnemannia</taxon>
    </lineage>
</organism>